<feature type="transmembrane region" description="Helical" evidence="7">
    <location>
        <begin position="141"/>
        <end position="165"/>
    </location>
</feature>
<dbReference type="EMBL" id="PDNA01000273">
    <property type="protein sequence ID" value="PGG99347.1"/>
    <property type="molecule type" value="Genomic_DNA"/>
</dbReference>
<comment type="similarity">
    <text evidence="5">Belongs to the SAT4 family.</text>
</comment>
<feature type="domain" description="Rhodopsin" evidence="8">
    <location>
        <begin position="45"/>
        <end position="288"/>
    </location>
</feature>
<gene>
    <name evidence="9" type="ORF">AJ80_09385</name>
</gene>
<evidence type="ECO:0000256" key="6">
    <source>
        <dbReference type="SAM" id="MobiDB-lite"/>
    </source>
</evidence>
<dbReference type="GO" id="GO:0016020">
    <property type="term" value="C:membrane"/>
    <property type="evidence" value="ECO:0007669"/>
    <property type="project" value="UniProtKB-SubCell"/>
</dbReference>
<accession>A0A2B7WS86</accession>
<sequence>MDLDGPALAPPEGVTSNFDNPDNQNELALGVLVTCVAIATFSFLLRAYGRIYLLRRFQIEEALVTISYGLFWGCAWPTFELLKKPGYFVHQWDIRLRDLIPITYWIFIFGVCYSIILPLLKVAILVEWCRIFVPKGMRTKSYFWWAAVVIIVLQILGGIAIVILLNLRCIPHTAIWDFTIEPKKCFDQHMVEVVSASIHLACDFAILLLPQRVIWTLQMPWQKRLGVSIICGLGVLACVSASFRLAVTVSYGKAEDAIYHLPPVAFWATTEMACGFFIVSVPCIPRILRDTGVITKIKNTLGGTTNAKSSQMYAERNRHNHLHHSSTGLSSNHGKLATTTTVSSYHKLDEDGIPMRGLSGSESTEHLHGDGITRTTQITITDDSHSGSTSMRPSVKY</sequence>
<feature type="transmembrane region" description="Helical" evidence="7">
    <location>
        <begin position="264"/>
        <end position="288"/>
    </location>
</feature>
<feature type="transmembrane region" description="Helical" evidence="7">
    <location>
        <begin position="27"/>
        <end position="49"/>
    </location>
</feature>
<proteinExistence type="inferred from homology"/>
<dbReference type="InterPro" id="IPR049326">
    <property type="entry name" value="Rhodopsin_dom_fungi"/>
</dbReference>
<evidence type="ECO:0000256" key="4">
    <source>
        <dbReference type="ARBA" id="ARBA00023136"/>
    </source>
</evidence>
<dbReference type="OrthoDB" id="444631at2759"/>
<feature type="region of interest" description="Disordered" evidence="6">
    <location>
        <begin position="1"/>
        <end position="20"/>
    </location>
</feature>
<dbReference type="PANTHER" id="PTHR33048">
    <property type="entry name" value="PTH11-LIKE INTEGRAL MEMBRANE PROTEIN (AFU_ORTHOLOGUE AFUA_5G11245)"/>
    <property type="match status" value="1"/>
</dbReference>
<keyword evidence="2 7" id="KW-0812">Transmembrane</keyword>
<evidence type="ECO:0000256" key="7">
    <source>
        <dbReference type="SAM" id="Phobius"/>
    </source>
</evidence>
<evidence type="ECO:0000259" key="8">
    <source>
        <dbReference type="Pfam" id="PF20684"/>
    </source>
</evidence>
<keyword evidence="4 7" id="KW-0472">Membrane</keyword>
<keyword evidence="10" id="KW-1185">Reference proteome</keyword>
<evidence type="ECO:0000256" key="3">
    <source>
        <dbReference type="ARBA" id="ARBA00022989"/>
    </source>
</evidence>
<dbReference type="AlphaFoldDB" id="A0A2B7WS86"/>
<evidence type="ECO:0000313" key="10">
    <source>
        <dbReference type="Proteomes" id="UP000224634"/>
    </source>
</evidence>
<feature type="compositionally biased region" description="Polar residues" evidence="6">
    <location>
        <begin position="386"/>
        <end position="397"/>
    </location>
</feature>
<dbReference type="PANTHER" id="PTHR33048:SF160">
    <property type="entry name" value="SAT4 FAMILY MEMBRANE PROTEIN"/>
    <property type="match status" value="1"/>
</dbReference>
<feature type="compositionally biased region" description="Low complexity" evidence="6">
    <location>
        <begin position="372"/>
        <end position="381"/>
    </location>
</feature>
<comment type="caution">
    <text evidence="9">The sequence shown here is derived from an EMBL/GenBank/DDBJ whole genome shotgun (WGS) entry which is preliminary data.</text>
</comment>
<keyword evidence="3 7" id="KW-1133">Transmembrane helix</keyword>
<evidence type="ECO:0000256" key="5">
    <source>
        <dbReference type="ARBA" id="ARBA00038359"/>
    </source>
</evidence>
<comment type="subcellular location">
    <subcellularLocation>
        <location evidence="1">Membrane</location>
        <topology evidence="1">Multi-pass membrane protein</topology>
    </subcellularLocation>
</comment>
<organism evidence="9 10">
    <name type="scientific">Polytolypa hystricis (strain UAMH7299)</name>
    <dbReference type="NCBI Taxonomy" id="1447883"/>
    <lineage>
        <taxon>Eukaryota</taxon>
        <taxon>Fungi</taxon>
        <taxon>Dikarya</taxon>
        <taxon>Ascomycota</taxon>
        <taxon>Pezizomycotina</taxon>
        <taxon>Eurotiomycetes</taxon>
        <taxon>Eurotiomycetidae</taxon>
        <taxon>Onygenales</taxon>
        <taxon>Onygenales incertae sedis</taxon>
        <taxon>Polytolypa</taxon>
    </lineage>
</organism>
<name>A0A2B7WS86_POLH7</name>
<dbReference type="STRING" id="1447883.A0A2B7WS86"/>
<protein>
    <recommendedName>
        <fullName evidence="8">Rhodopsin domain-containing protein</fullName>
    </recommendedName>
</protein>
<evidence type="ECO:0000313" key="9">
    <source>
        <dbReference type="EMBL" id="PGG99347.1"/>
    </source>
</evidence>
<reference evidence="9 10" key="1">
    <citation type="submission" date="2017-10" db="EMBL/GenBank/DDBJ databases">
        <title>Comparative genomics in systemic dimorphic fungi from Ajellomycetaceae.</title>
        <authorList>
            <person name="Munoz J.F."/>
            <person name="Mcewen J.G."/>
            <person name="Clay O.K."/>
            <person name="Cuomo C.A."/>
        </authorList>
    </citation>
    <scope>NUCLEOTIDE SEQUENCE [LARGE SCALE GENOMIC DNA]</scope>
    <source>
        <strain evidence="9 10">UAMH7299</strain>
    </source>
</reference>
<feature type="transmembrane region" description="Helical" evidence="7">
    <location>
        <begin position="227"/>
        <end position="252"/>
    </location>
</feature>
<evidence type="ECO:0000256" key="1">
    <source>
        <dbReference type="ARBA" id="ARBA00004141"/>
    </source>
</evidence>
<feature type="transmembrane region" description="Helical" evidence="7">
    <location>
        <begin position="99"/>
        <end position="120"/>
    </location>
</feature>
<dbReference type="Proteomes" id="UP000224634">
    <property type="component" value="Unassembled WGS sequence"/>
</dbReference>
<feature type="region of interest" description="Disordered" evidence="6">
    <location>
        <begin position="356"/>
        <end position="397"/>
    </location>
</feature>
<dbReference type="Pfam" id="PF20684">
    <property type="entry name" value="Fung_rhodopsin"/>
    <property type="match status" value="1"/>
</dbReference>
<dbReference type="InterPro" id="IPR052337">
    <property type="entry name" value="SAT4-like"/>
</dbReference>
<evidence type="ECO:0000256" key="2">
    <source>
        <dbReference type="ARBA" id="ARBA00022692"/>
    </source>
</evidence>